<dbReference type="RefSeq" id="WP_260974639.1">
    <property type="nucleotide sequence ID" value="NZ_JAOANI010000005.1"/>
</dbReference>
<dbReference type="EMBL" id="JAOANI010000005">
    <property type="protein sequence ID" value="MCT7357704.1"/>
    <property type="molecule type" value="Genomic_DNA"/>
</dbReference>
<name>A0A9X2WCD2_9GAMM</name>
<comment type="caution">
    <text evidence="1">The sequence shown here is derived from an EMBL/GenBank/DDBJ whole genome shotgun (WGS) entry which is preliminary data.</text>
</comment>
<evidence type="ECO:0000313" key="1">
    <source>
        <dbReference type="EMBL" id="MCT7357704.1"/>
    </source>
</evidence>
<evidence type="ECO:0008006" key="3">
    <source>
        <dbReference type="Google" id="ProtNLM"/>
    </source>
</evidence>
<organism evidence="1 2">
    <name type="scientific">Thalassolituus pacificus</name>
    <dbReference type="NCBI Taxonomy" id="2975440"/>
    <lineage>
        <taxon>Bacteria</taxon>
        <taxon>Pseudomonadati</taxon>
        <taxon>Pseudomonadota</taxon>
        <taxon>Gammaproteobacteria</taxon>
        <taxon>Oceanospirillales</taxon>
        <taxon>Oceanospirillaceae</taxon>
        <taxon>Thalassolituus</taxon>
    </lineage>
</organism>
<dbReference type="InterPro" id="IPR019734">
    <property type="entry name" value="TPR_rpt"/>
</dbReference>
<dbReference type="SMART" id="SM00028">
    <property type="entry name" value="TPR"/>
    <property type="match status" value="2"/>
</dbReference>
<dbReference type="InterPro" id="IPR011990">
    <property type="entry name" value="TPR-like_helical_dom_sf"/>
</dbReference>
<reference evidence="1" key="2">
    <citation type="submission" date="2022-08" db="EMBL/GenBank/DDBJ databases">
        <authorList>
            <person name="Dong C."/>
        </authorList>
    </citation>
    <scope>NUCLEOTIDE SEQUENCE</scope>
    <source>
        <strain evidence="1">59MF3M-4</strain>
    </source>
</reference>
<reference evidence="1" key="1">
    <citation type="journal article" date="2022" name="Front. Microbiol.">
        <title>Genome-based taxonomic rearrangement of Oceanobacter-related bacteria including the description of Thalassolituus hydrocarbonoclasticus sp. nov. and Thalassolituus pacificus sp. nov. and emended description of the genus Thalassolituus.</title>
        <authorList>
            <person name="Dong C."/>
            <person name="Wei L."/>
            <person name="Wang J."/>
            <person name="Lai Q."/>
            <person name="Huang Z."/>
            <person name="Shao Z."/>
        </authorList>
    </citation>
    <scope>NUCLEOTIDE SEQUENCE</scope>
    <source>
        <strain evidence="1">59MF3M-4</strain>
    </source>
</reference>
<dbReference type="SUPFAM" id="SSF48452">
    <property type="entry name" value="TPR-like"/>
    <property type="match status" value="1"/>
</dbReference>
<dbReference type="Gene3D" id="1.25.40.10">
    <property type="entry name" value="Tetratricopeptide repeat domain"/>
    <property type="match status" value="1"/>
</dbReference>
<protein>
    <recommendedName>
        <fullName evidence="3">Tetratricopeptide repeat protein</fullName>
    </recommendedName>
</protein>
<gene>
    <name evidence="1" type="ORF">NYR02_01550</name>
</gene>
<accession>A0A9X2WCD2</accession>
<proteinExistence type="predicted"/>
<dbReference type="AlphaFoldDB" id="A0A9X2WCD2"/>
<dbReference type="PROSITE" id="PS51257">
    <property type="entry name" value="PROKAR_LIPOPROTEIN"/>
    <property type="match status" value="1"/>
</dbReference>
<dbReference type="Proteomes" id="UP001147830">
    <property type="component" value="Unassembled WGS sequence"/>
</dbReference>
<dbReference type="Pfam" id="PF14559">
    <property type="entry name" value="TPR_19"/>
    <property type="match status" value="1"/>
</dbReference>
<sequence length="166" mass="18646">MVRLVVLRAVPLPLLFLLLLLGGLSGCTPLPPKPEQQQATADDLPQWQDGMLASLSQGEHHPAVASLFAKAEQARQQQLWRKAMTYLDQARQIQPRNPAVFYRQAWVSLQMGDAVRAEQLLQRALVFAGGDMELTRRLRLLMAEALDAQGRGEEARRLRQQAAWDV</sequence>
<evidence type="ECO:0000313" key="2">
    <source>
        <dbReference type="Proteomes" id="UP001147830"/>
    </source>
</evidence>
<keyword evidence="2" id="KW-1185">Reference proteome</keyword>